<gene>
    <name evidence="3" type="ORF">DXX93_01400</name>
</gene>
<comment type="caution">
    <text evidence="3">The sequence shown here is derived from an EMBL/GenBank/DDBJ whole genome shotgun (WGS) entry which is preliminary data.</text>
</comment>
<dbReference type="InterPro" id="IPR050955">
    <property type="entry name" value="Plant_Biomass_Hydrol_Est"/>
</dbReference>
<evidence type="ECO:0000313" key="4">
    <source>
        <dbReference type="Proteomes" id="UP000256478"/>
    </source>
</evidence>
<evidence type="ECO:0008006" key="5">
    <source>
        <dbReference type="Google" id="ProtNLM"/>
    </source>
</evidence>
<dbReference type="Pfam" id="PF00756">
    <property type="entry name" value="Esterase"/>
    <property type="match status" value="1"/>
</dbReference>
<dbReference type="InterPro" id="IPR029058">
    <property type="entry name" value="AB_hydrolase_fold"/>
</dbReference>
<feature type="chain" id="PRO_5017814402" description="Phospholipase" evidence="2">
    <location>
        <begin position="22"/>
        <end position="273"/>
    </location>
</feature>
<keyword evidence="1 2" id="KW-0732">Signal</keyword>
<dbReference type="PANTHER" id="PTHR43037">
    <property type="entry name" value="UNNAMED PRODUCT-RELATED"/>
    <property type="match status" value="1"/>
</dbReference>
<dbReference type="OrthoDB" id="9764953at2"/>
<evidence type="ECO:0000313" key="3">
    <source>
        <dbReference type="EMBL" id="REL25330.1"/>
    </source>
</evidence>
<dbReference type="PANTHER" id="PTHR43037:SF1">
    <property type="entry name" value="BLL1128 PROTEIN"/>
    <property type="match status" value="1"/>
</dbReference>
<evidence type="ECO:0000256" key="1">
    <source>
        <dbReference type="ARBA" id="ARBA00022729"/>
    </source>
</evidence>
<dbReference type="InterPro" id="IPR000801">
    <property type="entry name" value="Esterase-like"/>
</dbReference>
<dbReference type="Proteomes" id="UP000256478">
    <property type="component" value="Unassembled WGS sequence"/>
</dbReference>
<name>A0A3E0TM34_9GAMM</name>
<organism evidence="3 4">
    <name type="scientific">Thalassotalea euphylliae</name>
    <dbReference type="NCBI Taxonomy" id="1655234"/>
    <lineage>
        <taxon>Bacteria</taxon>
        <taxon>Pseudomonadati</taxon>
        <taxon>Pseudomonadota</taxon>
        <taxon>Gammaproteobacteria</taxon>
        <taxon>Alteromonadales</taxon>
        <taxon>Colwelliaceae</taxon>
        <taxon>Thalassotalea</taxon>
    </lineage>
</organism>
<accession>A0A3E0TM34</accession>
<dbReference type="RefSeq" id="WP_116006491.1">
    <property type="nucleotide sequence ID" value="NZ_QUOU01000001.1"/>
</dbReference>
<sequence>MFHVNFLLVTLLMMCSACVSAGSSFATGFINQTLQVDDRTVNYQVYVPNDYREDKGWPLMVFLHGAGERGDNPLLATDVGLGRAIRNQPTQFPAIAIFPQCGTDLWWSSLACEEIALASVKDAMKKFSVDEQRVYLTGISMGGYGAWHIASKYRDLWAAMYVICGRVKPGGGHAPAPNSLPDFYQGEALYQMTAKAVAHIPVWIAHGANDEVVPVAESRKMYTYLQQHKAQVAYTEYQNTWHNVWDKAYSDTKAIEWMFAQVKDKGVTYAKHR</sequence>
<dbReference type="EMBL" id="QUOU01000001">
    <property type="protein sequence ID" value="REL25330.1"/>
    <property type="molecule type" value="Genomic_DNA"/>
</dbReference>
<dbReference type="AlphaFoldDB" id="A0A3E0TM34"/>
<feature type="signal peptide" evidence="2">
    <location>
        <begin position="1"/>
        <end position="21"/>
    </location>
</feature>
<proteinExistence type="predicted"/>
<dbReference type="SUPFAM" id="SSF53474">
    <property type="entry name" value="alpha/beta-Hydrolases"/>
    <property type="match status" value="1"/>
</dbReference>
<reference evidence="3 4" key="1">
    <citation type="submission" date="2018-08" db="EMBL/GenBank/DDBJ databases">
        <title>Thalassotalea euphylliae genome.</title>
        <authorList>
            <person name="Summers S."/>
            <person name="Rice S.A."/>
            <person name="Freckelton M.L."/>
            <person name="Nedved B.T."/>
            <person name="Hadfield M.G."/>
        </authorList>
    </citation>
    <scope>NUCLEOTIDE SEQUENCE [LARGE SCALE GENOMIC DNA]</scope>
    <source>
        <strain evidence="3 4">H1</strain>
    </source>
</reference>
<protein>
    <recommendedName>
        <fullName evidence="5">Phospholipase</fullName>
    </recommendedName>
</protein>
<dbReference type="Gene3D" id="3.40.50.1820">
    <property type="entry name" value="alpha/beta hydrolase"/>
    <property type="match status" value="1"/>
</dbReference>
<evidence type="ECO:0000256" key="2">
    <source>
        <dbReference type="SAM" id="SignalP"/>
    </source>
</evidence>